<sequence length="83" mass="8990">MTRRTAGRGVVLGAAERITVEEALRAVTIDAAWQLRSEHEVGSVEVGKQADFVVLSADPRAVEPEEIGDIEVLRTYLSGRPTS</sequence>
<proteinExistence type="predicted"/>
<dbReference type="PANTHER" id="PTHR22642">
    <property type="entry name" value="IMIDAZOLONEPROPIONASE"/>
    <property type="match status" value="1"/>
</dbReference>
<dbReference type="Pfam" id="PF07969">
    <property type="entry name" value="Amidohydro_3"/>
    <property type="match status" value="1"/>
</dbReference>
<dbReference type="PANTHER" id="PTHR22642:SF2">
    <property type="entry name" value="PROTEIN LONG AFTER FAR-RED 3"/>
    <property type="match status" value="1"/>
</dbReference>
<dbReference type="Gene3D" id="2.30.40.10">
    <property type="entry name" value="Urease, subunit C, domain 1"/>
    <property type="match status" value="1"/>
</dbReference>
<organism evidence="2 3">
    <name type="scientific">Saccharopolyspora erythraea</name>
    <name type="common">Streptomyces erythraeus</name>
    <dbReference type="NCBI Taxonomy" id="1836"/>
    <lineage>
        <taxon>Bacteria</taxon>
        <taxon>Bacillati</taxon>
        <taxon>Actinomycetota</taxon>
        <taxon>Actinomycetes</taxon>
        <taxon>Pseudonocardiales</taxon>
        <taxon>Pseudonocardiaceae</taxon>
        <taxon>Saccharopolyspora</taxon>
    </lineage>
</organism>
<dbReference type="InterPro" id="IPR011059">
    <property type="entry name" value="Metal-dep_hydrolase_composite"/>
</dbReference>
<dbReference type="Gene3D" id="3.20.20.140">
    <property type="entry name" value="Metal-dependent hydrolases"/>
    <property type="match status" value="1"/>
</dbReference>
<dbReference type="InterPro" id="IPR013108">
    <property type="entry name" value="Amidohydro_3"/>
</dbReference>
<dbReference type="SUPFAM" id="SSF51338">
    <property type="entry name" value="Composite domain of metallo-dependent hydrolases"/>
    <property type="match status" value="1"/>
</dbReference>
<protein>
    <recommendedName>
        <fullName evidence="1">Amidohydrolase 3 domain-containing protein</fullName>
    </recommendedName>
</protein>
<dbReference type="Proteomes" id="UP001500729">
    <property type="component" value="Unassembled WGS sequence"/>
</dbReference>
<accession>A0ABP3LWN5</accession>
<reference evidence="3" key="1">
    <citation type="journal article" date="2019" name="Int. J. Syst. Evol. Microbiol.">
        <title>The Global Catalogue of Microorganisms (GCM) 10K type strain sequencing project: providing services to taxonomists for standard genome sequencing and annotation.</title>
        <authorList>
            <consortium name="The Broad Institute Genomics Platform"/>
            <consortium name="The Broad Institute Genome Sequencing Center for Infectious Disease"/>
            <person name="Wu L."/>
            <person name="Ma J."/>
        </authorList>
    </citation>
    <scope>NUCLEOTIDE SEQUENCE [LARGE SCALE GENOMIC DNA]</scope>
    <source>
        <strain evidence="3">JCM 10303</strain>
    </source>
</reference>
<evidence type="ECO:0000313" key="3">
    <source>
        <dbReference type="Proteomes" id="UP001500729"/>
    </source>
</evidence>
<feature type="domain" description="Amidohydrolase 3" evidence="1">
    <location>
        <begin position="2"/>
        <end position="81"/>
    </location>
</feature>
<keyword evidence="3" id="KW-1185">Reference proteome</keyword>
<evidence type="ECO:0000259" key="1">
    <source>
        <dbReference type="Pfam" id="PF07969"/>
    </source>
</evidence>
<name>A0ABP3LWN5_SACER</name>
<evidence type="ECO:0000313" key="2">
    <source>
        <dbReference type="EMBL" id="GAA0508462.1"/>
    </source>
</evidence>
<comment type="caution">
    <text evidence="2">The sequence shown here is derived from an EMBL/GenBank/DDBJ whole genome shotgun (WGS) entry which is preliminary data.</text>
</comment>
<dbReference type="EMBL" id="BAAAGS010000002">
    <property type="protein sequence ID" value="GAA0508462.1"/>
    <property type="molecule type" value="Genomic_DNA"/>
</dbReference>
<gene>
    <name evidence="2" type="ORF">GCM10009533_04060</name>
</gene>